<keyword evidence="2" id="KW-1185">Reference proteome</keyword>
<evidence type="ECO:0000313" key="1">
    <source>
        <dbReference type="EMBL" id="CAH1797400.1"/>
    </source>
</evidence>
<dbReference type="EMBL" id="CAIIXF020000010">
    <property type="protein sequence ID" value="CAH1797400.1"/>
    <property type="molecule type" value="Genomic_DNA"/>
</dbReference>
<dbReference type="OrthoDB" id="6154904at2759"/>
<reference evidence="1" key="1">
    <citation type="submission" date="2022-03" db="EMBL/GenBank/DDBJ databases">
        <authorList>
            <person name="Martin C."/>
        </authorList>
    </citation>
    <scope>NUCLEOTIDE SEQUENCE</scope>
</reference>
<evidence type="ECO:0000313" key="2">
    <source>
        <dbReference type="Proteomes" id="UP000749559"/>
    </source>
</evidence>
<dbReference type="Proteomes" id="UP000749559">
    <property type="component" value="Unassembled WGS sequence"/>
</dbReference>
<accession>A0A8S4PTP8</accession>
<protein>
    <submittedName>
        <fullName evidence="1">Uncharacterized protein</fullName>
    </submittedName>
</protein>
<gene>
    <name evidence="1" type="ORF">OFUS_LOCUS21687</name>
</gene>
<name>A0A8S4PTP8_OWEFU</name>
<proteinExistence type="predicted"/>
<organism evidence="1 2">
    <name type="scientific">Owenia fusiformis</name>
    <name type="common">Polychaete worm</name>
    <dbReference type="NCBI Taxonomy" id="6347"/>
    <lineage>
        <taxon>Eukaryota</taxon>
        <taxon>Metazoa</taxon>
        <taxon>Spiralia</taxon>
        <taxon>Lophotrochozoa</taxon>
        <taxon>Annelida</taxon>
        <taxon>Polychaeta</taxon>
        <taxon>Sedentaria</taxon>
        <taxon>Canalipalpata</taxon>
        <taxon>Sabellida</taxon>
        <taxon>Oweniida</taxon>
        <taxon>Oweniidae</taxon>
        <taxon>Owenia</taxon>
    </lineage>
</organism>
<comment type="caution">
    <text evidence="1">The sequence shown here is derived from an EMBL/GenBank/DDBJ whole genome shotgun (WGS) entry which is preliminary data.</text>
</comment>
<dbReference type="AlphaFoldDB" id="A0A8S4PTP8"/>
<sequence length="149" mass="16889">MSSSVGITVTHSLKQRIWHHEFIELSKLLQDNNDSDEDNDVKVTMVYGEGKHVYMDWLKAFLIFTKIYLSVYPTEAGELTPYIALIQSLKTEGRMNQRCSWGGGFLTKLAIISHSTCPRAVLIQKPRKPLKRNGTTKVILVKRARVIGA</sequence>